<evidence type="ECO:0000256" key="1">
    <source>
        <dbReference type="ARBA" id="ARBA00004432"/>
    </source>
</evidence>
<keyword evidence="6" id="KW-0771">Synaptosome</keyword>
<evidence type="ECO:0000256" key="23">
    <source>
        <dbReference type="ARBA" id="ARBA00035839"/>
    </source>
</evidence>
<evidence type="ECO:0000256" key="9">
    <source>
        <dbReference type="ARBA" id="ARBA00022847"/>
    </source>
</evidence>
<dbReference type="GO" id="GO:0005886">
    <property type="term" value="C:plasma membrane"/>
    <property type="evidence" value="ECO:0007669"/>
    <property type="project" value="UniProtKB-SubCell"/>
</dbReference>
<evidence type="ECO:0000313" key="30">
    <source>
        <dbReference type="RefSeq" id="XP_026100928.1"/>
    </source>
</evidence>
<dbReference type="KEGG" id="caua:113071842"/>
<evidence type="ECO:0000256" key="16">
    <source>
        <dbReference type="ARBA" id="ARBA00023180"/>
    </source>
</evidence>
<protein>
    <submittedName>
        <fullName evidence="30">Vesicular glutamate transporter 3</fullName>
    </submittedName>
</protein>
<evidence type="ECO:0000256" key="24">
    <source>
        <dbReference type="ARBA" id="ARBA00036683"/>
    </source>
</evidence>
<evidence type="ECO:0000256" key="18">
    <source>
        <dbReference type="ARBA" id="ARBA00023214"/>
    </source>
</evidence>
<evidence type="ECO:0000256" key="3">
    <source>
        <dbReference type="ARBA" id="ARBA00022448"/>
    </source>
</evidence>
<keyword evidence="11" id="KW-0770">Synapse</keyword>
<keyword evidence="18" id="KW-0868">Chloride</keyword>
<evidence type="ECO:0000256" key="5">
    <source>
        <dbReference type="ARBA" id="ARBA00022592"/>
    </source>
</evidence>
<evidence type="ECO:0000256" key="14">
    <source>
        <dbReference type="ARBA" id="ARBA00023136"/>
    </source>
</evidence>
<dbReference type="PANTHER" id="PTHR11662:SF207">
    <property type="entry name" value="VESICULAR GLUTAMATE TRANSPORTER 3"/>
    <property type="match status" value="1"/>
</dbReference>
<dbReference type="InterPro" id="IPR020846">
    <property type="entry name" value="MFS_dom"/>
</dbReference>
<feature type="transmembrane region" description="Helical" evidence="27">
    <location>
        <begin position="392"/>
        <end position="410"/>
    </location>
</feature>
<evidence type="ECO:0000256" key="8">
    <source>
        <dbReference type="ARBA" id="ARBA00022775"/>
    </source>
</evidence>
<sequence>MPLGGFAGLKERFKPGKEELKNNVGDSLGNLQKKIDGSNVAEEDNIELTEDGRPVAAPNRSPPIFDCGCFGLPKRYIIAILSGLGFCISFGIRCNLGVAIVEMVNNNTVYINGTAVMQPAEFNWDPETVGLIHGSFFWGYIVTQIPGGFISNKLAANRVFGAAIFLTSLLNMFIPSAARVHYGCVLFVRILQGLVEGVTYPACHGMWSKWAPPLERSRLATTSFCGSYAGAVIAMPLAGILVQYVGWPSVFYIYGVFGIIWYIFWLLLAYNSPAIHPTISEEERTYIETSIGEGASLMSTTEKFKTPWREFFTSMPVYAIIVANFCRSWTFYLLLISQPAYFEEVFGFPISKVGILSAVPHMVMTIIVPIGGQLADYLRSRKILSTTTVRKIMNCGGFGMEATLLLVVGYSHTRAVAISFLILAVGFSGFAISGFNVNHLDIAPRYASILMGISNGVGTLSGMVCPLIVGALTKHKTRLEWQHVFVIASMVHYTGVIFYAIFASGEKQDWADPENTSDEKCGIIGEDELADETEPQCDSALATKQKTYGTTESSASRKQGWKKKRGVTMQADEDHGSNHYENGEYQNEYQ</sequence>
<evidence type="ECO:0000256" key="22">
    <source>
        <dbReference type="ARBA" id="ARBA00034102"/>
    </source>
</evidence>
<feature type="transmembrane region" description="Helical" evidence="27">
    <location>
        <begin position="224"/>
        <end position="245"/>
    </location>
</feature>
<evidence type="ECO:0000313" key="29">
    <source>
        <dbReference type="Proteomes" id="UP000515129"/>
    </source>
</evidence>
<dbReference type="GO" id="GO:0006814">
    <property type="term" value="P:sodium ion transport"/>
    <property type="evidence" value="ECO:0007669"/>
    <property type="project" value="UniProtKB-KW"/>
</dbReference>
<dbReference type="Pfam" id="PF07690">
    <property type="entry name" value="MFS_1"/>
    <property type="match status" value="1"/>
</dbReference>
<feature type="transmembrane region" description="Helical" evidence="27">
    <location>
        <begin position="353"/>
        <end position="371"/>
    </location>
</feature>
<keyword evidence="4" id="KW-1003">Cell membrane</keyword>
<dbReference type="GO" id="GO:0030672">
    <property type="term" value="C:synaptic vesicle membrane"/>
    <property type="evidence" value="ECO:0007669"/>
    <property type="project" value="UniProtKB-SubCell"/>
</dbReference>
<feature type="domain" description="Major facilitator superfamily (MFS) profile" evidence="28">
    <location>
        <begin position="75"/>
        <end position="507"/>
    </location>
</feature>
<dbReference type="AlphaFoldDB" id="A0A6P6MX14"/>
<feature type="compositionally biased region" description="Polar residues" evidence="26">
    <location>
        <begin position="542"/>
        <end position="557"/>
    </location>
</feature>
<keyword evidence="14 27" id="KW-0472">Membrane</keyword>
<dbReference type="GO" id="GO:0007600">
    <property type="term" value="P:sensory perception"/>
    <property type="evidence" value="ECO:0007669"/>
    <property type="project" value="UniProtKB-ARBA"/>
</dbReference>
<evidence type="ECO:0000256" key="6">
    <source>
        <dbReference type="ARBA" id="ARBA00022599"/>
    </source>
</evidence>
<evidence type="ECO:0000256" key="27">
    <source>
        <dbReference type="SAM" id="Phobius"/>
    </source>
</evidence>
<organism evidence="29 30">
    <name type="scientific">Carassius auratus</name>
    <name type="common">Goldfish</name>
    <dbReference type="NCBI Taxonomy" id="7957"/>
    <lineage>
        <taxon>Eukaryota</taxon>
        <taxon>Metazoa</taxon>
        <taxon>Chordata</taxon>
        <taxon>Craniata</taxon>
        <taxon>Vertebrata</taxon>
        <taxon>Euteleostomi</taxon>
        <taxon>Actinopterygii</taxon>
        <taxon>Neopterygii</taxon>
        <taxon>Teleostei</taxon>
        <taxon>Ostariophysi</taxon>
        <taxon>Cypriniformes</taxon>
        <taxon>Cyprinidae</taxon>
        <taxon>Cyprininae</taxon>
        <taxon>Carassius</taxon>
    </lineage>
</organism>
<keyword evidence="7 27" id="KW-0812">Transmembrane</keyword>
<keyword evidence="17" id="KW-0739">Sodium transport</keyword>
<feature type="transmembrane region" description="Helical" evidence="27">
    <location>
        <begin position="317"/>
        <end position="341"/>
    </location>
</feature>
<dbReference type="GO" id="GO:0050803">
    <property type="term" value="P:regulation of synapse structure or activity"/>
    <property type="evidence" value="ECO:0007669"/>
    <property type="project" value="TreeGrafter"/>
</dbReference>
<proteinExistence type="inferred from homology"/>
<dbReference type="GO" id="GO:0035249">
    <property type="term" value="P:synaptic transmission, glutamatergic"/>
    <property type="evidence" value="ECO:0007669"/>
    <property type="project" value="TreeGrafter"/>
</dbReference>
<dbReference type="GeneID" id="113071842"/>
<evidence type="ECO:0000256" key="21">
    <source>
        <dbReference type="ARBA" id="ARBA00024167"/>
    </source>
</evidence>
<dbReference type="Gene3D" id="1.20.1250.20">
    <property type="entry name" value="MFS general substrate transporter like domains"/>
    <property type="match status" value="2"/>
</dbReference>
<keyword evidence="3" id="KW-0813">Transport</keyword>
<keyword evidence="20" id="KW-0968">Cytoplasmic vesicle</keyword>
<feature type="transmembrane region" description="Helical" evidence="27">
    <location>
        <begin position="251"/>
        <end position="270"/>
    </location>
</feature>
<evidence type="ECO:0000256" key="15">
    <source>
        <dbReference type="ARBA" id="ARBA00023173"/>
    </source>
</evidence>
<evidence type="ECO:0000256" key="17">
    <source>
        <dbReference type="ARBA" id="ARBA00023201"/>
    </source>
</evidence>
<dbReference type="GO" id="GO:0005313">
    <property type="term" value="F:L-glutamate transmembrane transporter activity"/>
    <property type="evidence" value="ECO:0007669"/>
    <property type="project" value="TreeGrafter"/>
</dbReference>
<evidence type="ECO:0000256" key="13">
    <source>
        <dbReference type="ARBA" id="ARBA00023065"/>
    </source>
</evidence>
<keyword evidence="10 27" id="KW-1133">Transmembrane helix</keyword>
<dbReference type="GO" id="GO:0043005">
    <property type="term" value="C:neuron projection"/>
    <property type="evidence" value="ECO:0007669"/>
    <property type="project" value="UniProtKB-KW"/>
</dbReference>
<dbReference type="InterPro" id="IPR036259">
    <property type="entry name" value="MFS_trans_sf"/>
</dbReference>
<dbReference type="InterPro" id="IPR011701">
    <property type="entry name" value="MFS"/>
</dbReference>
<keyword evidence="19" id="KW-0407">Ion channel</keyword>
<dbReference type="GO" id="GO:0015293">
    <property type="term" value="F:symporter activity"/>
    <property type="evidence" value="ECO:0007669"/>
    <property type="project" value="UniProtKB-KW"/>
</dbReference>
<dbReference type="InterPro" id="IPR050382">
    <property type="entry name" value="MFS_Na/Anion_cotransporter"/>
</dbReference>
<dbReference type="GO" id="GO:0034707">
    <property type="term" value="C:chloride channel complex"/>
    <property type="evidence" value="ECO:0007669"/>
    <property type="project" value="UniProtKB-KW"/>
</dbReference>
<dbReference type="SUPFAM" id="SSF103473">
    <property type="entry name" value="MFS general substrate transporter"/>
    <property type="match status" value="1"/>
</dbReference>
<keyword evidence="5" id="KW-0592">Phosphate transport</keyword>
<dbReference type="FunFam" id="1.20.1250.20:FF:000004">
    <property type="entry name" value="vesicular glutamate transporter 2 isoform X1"/>
    <property type="match status" value="1"/>
</dbReference>
<evidence type="ECO:0000256" key="19">
    <source>
        <dbReference type="ARBA" id="ARBA00023303"/>
    </source>
</evidence>
<keyword evidence="13" id="KW-0406">Ion transport</keyword>
<dbReference type="GO" id="GO:0098700">
    <property type="term" value="P:neurotransmitter loading into synaptic vesicle"/>
    <property type="evidence" value="ECO:0007669"/>
    <property type="project" value="TreeGrafter"/>
</dbReference>
<name>A0A6P6MX14_CARAU</name>
<feature type="transmembrane region" description="Helical" evidence="27">
    <location>
        <begin position="449"/>
        <end position="469"/>
    </location>
</feature>
<reference evidence="30" key="1">
    <citation type="submission" date="2025-08" db="UniProtKB">
        <authorList>
            <consortium name="RefSeq"/>
        </authorList>
    </citation>
    <scope>IDENTIFICATION</scope>
    <source>
        <strain evidence="30">Wakin</strain>
        <tissue evidence="30">Muscle</tissue>
    </source>
</reference>
<comment type="subcellular location">
    <subcellularLocation>
        <location evidence="2">Cell membrane</location>
        <topology evidence="2">Multi-pass membrane protein</topology>
    </subcellularLocation>
    <subcellularLocation>
        <location evidence="1">Cytoplasmic vesicle</location>
        <location evidence="1">Secretory vesicle</location>
        <location evidence="1">Synaptic vesicle membrane</location>
    </subcellularLocation>
    <subcellularLocation>
        <location evidence="22">Synapse</location>
        <location evidence="22">Synaptosome</location>
    </subcellularLocation>
</comment>
<dbReference type="GO" id="GO:0060076">
    <property type="term" value="C:excitatory synapse"/>
    <property type="evidence" value="ECO:0007669"/>
    <property type="project" value="TreeGrafter"/>
</dbReference>
<keyword evidence="15" id="KW-0869">Chloride channel</keyword>
<dbReference type="GO" id="GO:0005254">
    <property type="term" value="F:chloride channel activity"/>
    <property type="evidence" value="ECO:0007669"/>
    <property type="project" value="UniProtKB-KW"/>
</dbReference>
<evidence type="ECO:0000256" key="26">
    <source>
        <dbReference type="SAM" id="MobiDB-lite"/>
    </source>
</evidence>
<evidence type="ECO:0000256" key="7">
    <source>
        <dbReference type="ARBA" id="ARBA00022692"/>
    </source>
</evidence>
<evidence type="ECO:0000256" key="12">
    <source>
        <dbReference type="ARBA" id="ARBA00023053"/>
    </source>
</evidence>
<feature type="region of interest" description="Disordered" evidence="26">
    <location>
        <begin position="529"/>
        <end position="590"/>
    </location>
</feature>
<keyword evidence="9" id="KW-0769">Symport</keyword>
<dbReference type="Proteomes" id="UP000515129">
    <property type="component" value="Unplaced"/>
</dbReference>
<keyword evidence="16" id="KW-0325">Glycoprotein</keyword>
<evidence type="ECO:0000256" key="20">
    <source>
        <dbReference type="ARBA" id="ARBA00023329"/>
    </source>
</evidence>
<keyword evidence="12" id="KW-0915">Sodium</keyword>
<comment type="similarity">
    <text evidence="25">Belongs to the major facilitator superfamily. Sodium/anion cotransporter family. VGLUT subfamily.</text>
</comment>
<evidence type="ECO:0000259" key="28">
    <source>
        <dbReference type="PROSITE" id="PS50850"/>
    </source>
</evidence>
<comment type="catalytic activity">
    <reaction evidence="23">
        <text>3 Na(+)(out) + phosphate(out) = 3 Na(+)(in) + phosphate(in)</text>
        <dbReference type="Rhea" id="RHEA:71255"/>
        <dbReference type="ChEBI" id="CHEBI:29101"/>
        <dbReference type="ChEBI" id="CHEBI:43474"/>
    </reaction>
</comment>
<dbReference type="GO" id="GO:0006817">
    <property type="term" value="P:phosphate ion transport"/>
    <property type="evidence" value="ECO:0007669"/>
    <property type="project" value="UniProtKB-KW"/>
</dbReference>
<dbReference type="GO" id="GO:0005326">
    <property type="term" value="F:neurotransmitter transmembrane transporter activity"/>
    <property type="evidence" value="ECO:0007669"/>
    <property type="project" value="TreeGrafter"/>
</dbReference>
<feature type="transmembrane region" description="Helical" evidence="27">
    <location>
        <begin position="155"/>
        <end position="174"/>
    </location>
</feature>
<comment type="catalytic activity">
    <reaction evidence="24">
        <text>L-glutamate(out) = L-glutamate(in)</text>
        <dbReference type="Rhea" id="RHEA:66336"/>
        <dbReference type="ChEBI" id="CHEBI:29985"/>
    </reaction>
</comment>
<evidence type="ECO:0000256" key="11">
    <source>
        <dbReference type="ARBA" id="ARBA00023018"/>
    </source>
</evidence>
<dbReference type="FunFam" id="1.20.1250.20:FF:000005">
    <property type="entry name" value="vesicular glutamate transporter 2 isoform X1"/>
    <property type="match status" value="1"/>
</dbReference>
<feature type="transmembrane region" description="Helical" evidence="27">
    <location>
        <begin position="481"/>
        <end position="502"/>
    </location>
</feature>
<keyword evidence="8" id="KW-0532">Neurotransmitter transport</keyword>
<gene>
    <name evidence="30" type="primary">LOC113071842</name>
</gene>
<comment type="catalytic activity">
    <reaction evidence="21">
        <text>chloride(in) = chloride(out)</text>
        <dbReference type="Rhea" id="RHEA:29823"/>
        <dbReference type="ChEBI" id="CHEBI:17996"/>
    </reaction>
</comment>
<feature type="compositionally biased region" description="Basic and acidic residues" evidence="26">
    <location>
        <begin position="572"/>
        <end position="582"/>
    </location>
</feature>
<evidence type="ECO:0000256" key="10">
    <source>
        <dbReference type="ARBA" id="ARBA00022989"/>
    </source>
</evidence>
<dbReference type="RefSeq" id="XP_026100928.1">
    <property type="nucleotide sequence ID" value="XM_026245143.1"/>
</dbReference>
<evidence type="ECO:0000256" key="2">
    <source>
        <dbReference type="ARBA" id="ARBA00004651"/>
    </source>
</evidence>
<evidence type="ECO:0000256" key="4">
    <source>
        <dbReference type="ARBA" id="ARBA00022475"/>
    </source>
</evidence>
<dbReference type="OrthoDB" id="2985014at2759"/>
<evidence type="ECO:0000256" key="25">
    <source>
        <dbReference type="ARBA" id="ARBA00038044"/>
    </source>
</evidence>
<dbReference type="CDD" id="cd17382">
    <property type="entry name" value="MFS_SLC17A6_7_8_VGluT"/>
    <property type="match status" value="1"/>
</dbReference>
<dbReference type="PROSITE" id="PS50850">
    <property type="entry name" value="MFS"/>
    <property type="match status" value="1"/>
</dbReference>
<accession>A0A6P6MX14</accession>
<feature type="transmembrane region" description="Helical" evidence="27">
    <location>
        <begin position="416"/>
        <end position="437"/>
    </location>
</feature>
<keyword evidence="29" id="KW-1185">Reference proteome</keyword>
<dbReference type="PANTHER" id="PTHR11662">
    <property type="entry name" value="SOLUTE CARRIER FAMILY 17"/>
    <property type="match status" value="1"/>
</dbReference>